<name>A0A6I3M3N7_9MICO</name>
<feature type="region of interest" description="Disordered" evidence="1">
    <location>
        <begin position="115"/>
        <end position="142"/>
    </location>
</feature>
<reference evidence="2 3" key="1">
    <citation type="submission" date="2019-11" db="EMBL/GenBank/DDBJ databases">
        <title>Agromyces kandeliae sp. nov., isolated from mangrove soil.</title>
        <authorList>
            <person name="Wang R."/>
        </authorList>
    </citation>
    <scope>NUCLEOTIDE SEQUENCE [LARGE SCALE GENOMIC DNA]</scope>
    <source>
        <strain evidence="2 3">JCM 11433</strain>
    </source>
</reference>
<dbReference type="RefSeq" id="WP_155050979.1">
    <property type="nucleotide sequence ID" value="NZ_BAAAIB010000001.1"/>
</dbReference>
<keyword evidence="3" id="KW-1185">Reference proteome</keyword>
<comment type="caution">
    <text evidence="2">The sequence shown here is derived from an EMBL/GenBank/DDBJ whole genome shotgun (WGS) entry which is preliminary data.</text>
</comment>
<proteinExistence type="predicted"/>
<evidence type="ECO:0000313" key="2">
    <source>
        <dbReference type="EMBL" id="MTH67895.1"/>
    </source>
</evidence>
<evidence type="ECO:0000313" key="3">
    <source>
        <dbReference type="Proteomes" id="UP000433071"/>
    </source>
</evidence>
<gene>
    <name evidence="2" type="ORF">GJ743_05850</name>
</gene>
<dbReference type="EMBL" id="WMLB01000017">
    <property type="protein sequence ID" value="MTH67895.1"/>
    <property type="molecule type" value="Genomic_DNA"/>
</dbReference>
<dbReference type="OrthoDB" id="530515at2"/>
<feature type="compositionally biased region" description="Acidic residues" evidence="1">
    <location>
        <begin position="132"/>
        <end position="142"/>
    </location>
</feature>
<protein>
    <submittedName>
        <fullName evidence="2">Uncharacterized protein</fullName>
    </submittedName>
</protein>
<accession>A0A6I3M3N7</accession>
<dbReference type="Proteomes" id="UP000433071">
    <property type="component" value="Unassembled WGS sequence"/>
</dbReference>
<evidence type="ECO:0000256" key="1">
    <source>
        <dbReference type="SAM" id="MobiDB-lite"/>
    </source>
</evidence>
<sequence>MANLRVHNDRLEVHLTPAEKSLALRGADVIVQRDDIRSAIITDDPWIWIRGIRRRGTEVPLVIAVGVWKTHTGSDFVLVKGKRQAVVLELSGGEFGRLVLSTSRATELIDKLKVGAPNDDDAEPAAARVDADDFAQEETSGD</sequence>
<organism evidence="2 3">
    <name type="scientific">Agromyces bracchium</name>
    <dbReference type="NCBI Taxonomy" id="88376"/>
    <lineage>
        <taxon>Bacteria</taxon>
        <taxon>Bacillati</taxon>
        <taxon>Actinomycetota</taxon>
        <taxon>Actinomycetes</taxon>
        <taxon>Micrococcales</taxon>
        <taxon>Microbacteriaceae</taxon>
        <taxon>Agromyces</taxon>
    </lineage>
</organism>
<dbReference type="AlphaFoldDB" id="A0A6I3M3N7"/>